<dbReference type="InterPro" id="IPR023048">
    <property type="entry name" value="NADH:quinone_OxRdtase_FMN_depd"/>
</dbReference>
<keyword evidence="4 6" id="KW-0520">NAD</keyword>
<comment type="similarity">
    <text evidence="6">Belongs to the azoreductase type 1 family.</text>
</comment>
<comment type="function">
    <text evidence="6">Also exhibits azoreductase activity. Catalyzes the reductive cleavage of the azo bond in aromatic azo compounds to the corresponding amines.</text>
</comment>
<keyword evidence="9" id="KW-1185">Reference proteome</keyword>
<dbReference type="GO" id="GO:0009055">
    <property type="term" value="F:electron transfer activity"/>
    <property type="evidence" value="ECO:0007669"/>
    <property type="project" value="UniProtKB-UniRule"/>
</dbReference>
<evidence type="ECO:0000256" key="3">
    <source>
        <dbReference type="ARBA" id="ARBA00023002"/>
    </source>
</evidence>
<dbReference type="EC" id="1.6.5.-" evidence="6"/>
<dbReference type="EC" id="1.7.1.17" evidence="6"/>
<evidence type="ECO:0000313" key="8">
    <source>
        <dbReference type="EMBL" id="QAB16228.1"/>
    </source>
</evidence>
<evidence type="ECO:0000256" key="2">
    <source>
        <dbReference type="ARBA" id="ARBA00022643"/>
    </source>
</evidence>
<dbReference type="Proteomes" id="UP000285478">
    <property type="component" value="Chromosome"/>
</dbReference>
<comment type="catalytic activity">
    <reaction evidence="6">
        <text>2 a quinone + NADH + H(+) = 2 a 1,4-benzosemiquinone + NAD(+)</text>
        <dbReference type="Rhea" id="RHEA:65952"/>
        <dbReference type="ChEBI" id="CHEBI:15378"/>
        <dbReference type="ChEBI" id="CHEBI:57540"/>
        <dbReference type="ChEBI" id="CHEBI:57945"/>
        <dbReference type="ChEBI" id="CHEBI:132124"/>
        <dbReference type="ChEBI" id="CHEBI:134225"/>
    </reaction>
</comment>
<feature type="domain" description="Flavodoxin-like fold" evidence="7">
    <location>
        <begin position="3"/>
        <end position="200"/>
    </location>
</feature>
<feature type="binding site" evidence="6">
    <location>
        <begin position="16"/>
        <end position="18"/>
    </location>
    <ligand>
        <name>FMN</name>
        <dbReference type="ChEBI" id="CHEBI:58210"/>
    </ligand>
</feature>
<evidence type="ECO:0000259" key="7">
    <source>
        <dbReference type="Pfam" id="PF02525"/>
    </source>
</evidence>
<dbReference type="SUPFAM" id="SSF52218">
    <property type="entry name" value="Flavoproteins"/>
    <property type="match status" value="1"/>
</dbReference>
<proteinExistence type="inferred from homology"/>
<evidence type="ECO:0000256" key="6">
    <source>
        <dbReference type="HAMAP-Rule" id="MF_01216"/>
    </source>
</evidence>
<protein>
    <recommendedName>
        <fullName evidence="6">FMN dependent NADH:quinone oxidoreductase</fullName>
        <ecNumber evidence="6">1.6.5.-</ecNumber>
    </recommendedName>
    <alternativeName>
        <fullName evidence="6">Azo-dye reductase</fullName>
    </alternativeName>
    <alternativeName>
        <fullName evidence="6">FMN-dependent NADH-azo compound oxidoreductase</fullName>
    </alternativeName>
    <alternativeName>
        <fullName evidence="6">FMN-dependent NADH-azoreductase</fullName>
        <ecNumber evidence="6">1.7.1.17</ecNumber>
    </alternativeName>
</protein>
<dbReference type="PANTHER" id="PTHR43741">
    <property type="entry name" value="FMN-DEPENDENT NADH-AZOREDUCTASE 1"/>
    <property type="match status" value="1"/>
</dbReference>
<keyword evidence="3 6" id="KW-0560">Oxidoreductase</keyword>
<comment type="cofactor">
    <cofactor evidence="6">
        <name>FMN</name>
        <dbReference type="ChEBI" id="CHEBI:58210"/>
    </cofactor>
    <text evidence="6">Binds 1 FMN per subunit.</text>
</comment>
<dbReference type="AlphaFoldDB" id="A0A410H5M5"/>
<keyword evidence="2 6" id="KW-0288">FMN</keyword>
<dbReference type="Gene3D" id="3.40.50.360">
    <property type="match status" value="1"/>
</dbReference>
<sequence length="202" mass="22093">MTTLLRVDSSALSQGSHSKELADYFLSKWQSQHHDADIQTVDLAATPPPHMDQAMIGAMYTMPNERDEAQKSALTLSEQYVAQIRAADTLVLTSPMYNFAIPSTLKAYLDHILRVGETFQYGENGPEGLLKGKKAYVFIASGGDYTQPPMDALNFVKPYLKTALNFIGIEDITFIEAPGMGMGDDAVAQSIEAAKARIDSLL</sequence>
<feature type="binding site" evidence="6">
    <location>
        <position position="10"/>
    </location>
    <ligand>
        <name>FMN</name>
        <dbReference type="ChEBI" id="CHEBI:58210"/>
    </ligand>
</feature>
<evidence type="ECO:0000256" key="5">
    <source>
        <dbReference type="ARBA" id="ARBA00048542"/>
    </source>
</evidence>
<comment type="subunit">
    <text evidence="6">Homodimer.</text>
</comment>
<organism evidence="8 9">
    <name type="scientific">Hydrogenovibrio thermophilus</name>
    <dbReference type="NCBI Taxonomy" id="265883"/>
    <lineage>
        <taxon>Bacteria</taxon>
        <taxon>Pseudomonadati</taxon>
        <taxon>Pseudomonadota</taxon>
        <taxon>Gammaproteobacteria</taxon>
        <taxon>Thiotrichales</taxon>
        <taxon>Piscirickettsiaceae</taxon>
        <taxon>Hydrogenovibrio</taxon>
    </lineage>
</organism>
<reference evidence="8 9" key="1">
    <citation type="journal article" date="2018" name="Environ. Microbiol.">
        <title>Genomes of ubiquitous marine and hypersaline Hydrogenovibrio, Thiomicrorhabdus and Thiomicrospira spp. encode a diversity of mechanisms to sustain chemolithoautotrophy in heterogeneous environments.</title>
        <authorList>
            <person name="Scott K.M."/>
            <person name="Williams J."/>
            <person name="Porter C.M.B."/>
            <person name="Russel S."/>
            <person name="Harmer T.L."/>
            <person name="Paul J.H."/>
            <person name="Antonen K.M."/>
            <person name="Bridges M.K."/>
            <person name="Camper G.J."/>
            <person name="Campla C.K."/>
            <person name="Casella L.G."/>
            <person name="Chase E."/>
            <person name="Conrad J.W."/>
            <person name="Cruz M.C."/>
            <person name="Dunlap D.S."/>
            <person name="Duran L."/>
            <person name="Fahsbender E.M."/>
            <person name="Goldsmith D.B."/>
            <person name="Keeley R.F."/>
            <person name="Kondoff M.R."/>
            <person name="Kussy B.I."/>
            <person name="Lane M.K."/>
            <person name="Lawler S."/>
            <person name="Leigh B.A."/>
            <person name="Lewis C."/>
            <person name="Lostal L.M."/>
            <person name="Marking D."/>
            <person name="Mancera P.A."/>
            <person name="McClenthan E.C."/>
            <person name="McIntyre E.A."/>
            <person name="Mine J.A."/>
            <person name="Modi S."/>
            <person name="Moore B.D."/>
            <person name="Morgan W.A."/>
            <person name="Nelson K.M."/>
            <person name="Nguyen K.N."/>
            <person name="Ogburn N."/>
            <person name="Parrino D.G."/>
            <person name="Pedapudi A.D."/>
            <person name="Pelham R.P."/>
            <person name="Preece A.M."/>
            <person name="Rampersad E.A."/>
            <person name="Richardson J.C."/>
            <person name="Rodgers C.M."/>
            <person name="Schaffer B.L."/>
            <person name="Sheridan N.E."/>
            <person name="Solone M.R."/>
            <person name="Staley Z.R."/>
            <person name="Tabuchi M."/>
            <person name="Waide R.J."/>
            <person name="Wanjugi P.W."/>
            <person name="Young S."/>
            <person name="Clum A."/>
            <person name="Daum C."/>
            <person name="Huntemann M."/>
            <person name="Ivanova N."/>
            <person name="Kyrpides N."/>
            <person name="Mikhailova N."/>
            <person name="Palaniappan K."/>
            <person name="Pillay M."/>
            <person name="Reddy T.B.K."/>
            <person name="Shapiro N."/>
            <person name="Stamatis D."/>
            <person name="Varghese N."/>
            <person name="Woyke T."/>
            <person name="Boden R."/>
            <person name="Freyermuth S.K."/>
            <person name="Kerfeld C.A."/>
        </authorList>
    </citation>
    <scope>NUCLEOTIDE SEQUENCE [LARGE SCALE GENOMIC DNA]</scope>
    <source>
        <strain evidence="8 9">JR-2</strain>
    </source>
</reference>
<dbReference type="PANTHER" id="PTHR43741:SF2">
    <property type="entry name" value="FMN-DEPENDENT NADH:QUINONE OXIDOREDUCTASE"/>
    <property type="match status" value="1"/>
</dbReference>
<evidence type="ECO:0000313" key="9">
    <source>
        <dbReference type="Proteomes" id="UP000285478"/>
    </source>
</evidence>
<comment type="function">
    <text evidence="6">Quinone reductase that provides resistance to thiol-specific stress caused by electrophilic quinones.</text>
</comment>
<comment type="catalytic activity">
    <reaction evidence="5">
        <text>N,N-dimethyl-1,4-phenylenediamine + anthranilate + 2 NAD(+) = 2-(4-dimethylaminophenyl)diazenylbenzoate + 2 NADH + 2 H(+)</text>
        <dbReference type="Rhea" id="RHEA:55872"/>
        <dbReference type="ChEBI" id="CHEBI:15378"/>
        <dbReference type="ChEBI" id="CHEBI:15783"/>
        <dbReference type="ChEBI" id="CHEBI:16567"/>
        <dbReference type="ChEBI" id="CHEBI:57540"/>
        <dbReference type="ChEBI" id="CHEBI:57945"/>
        <dbReference type="ChEBI" id="CHEBI:71579"/>
        <dbReference type="EC" id="1.7.1.17"/>
    </reaction>
    <physiologicalReaction direction="right-to-left" evidence="5">
        <dbReference type="Rhea" id="RHEA:55874"/>
    </physiologicalReaction>
</comment>
<evidence type="ECO:0000256" key="1">
    <source>
        <dbReference type="ARBA" id="ARBA00022630"/>
    </source>
</evidence>
<gene>
    <name evidence="6" type="primary">azoR</name>
    <name evidence="8" type="ORF">EPV75_11415</name>
</gene>
<dbReference type="GO" id="GO:0016655">
    <property type="term" value="F:oxidoreductase activity, acting on NAD(P)H, quinone or similar compound as acceptor"/>
    <property type="evidence" value="ECO:0007669"/>
    <property type="project" value="InterPro"/>
</dbReference>
<keyword evidence="1 6" id="KW-0285">Flavoprotein</keyword>
<dbReference type="InterPro" id="IPR029039">
    <property type="entry name" value="Flavoprotein-like_sf"/>
</dbReference>
<dbReference type="GO" id="GO:0010181">
    <property type="term" value="F:FMN binding"/>
    <property type="evidence" value="ECO:0007669"/>
    <property type="project" value="UniProtKB-UniRule"/>
</dbReference>
<dbReference type="Pfam" id="PF02525">
    <property type="entry name" value="Flavodoxin_2"/>
    <property type="match status" value="1"/>
</dbReference>
<dbReference type="InterPro" id="IPR003680">
    <property type="entry name" value="Flavodoxin_fold"/>
</dbReference>
<dbReference type="EMBL" id="CP035033">
    <property type="protein sequence ID" value="QAB16228.1"/>
    <property type="molecule type" value="Genomic_DNA"/>
</dbReference>
<dbReference type="RefSeq" id="WP_128385480.1">
    <property type="nucleotide sequence ID" value="NZ_CP035033.1"/>
</dbReference>
<dbReference type="HAMAP" id="MF_01216">
    <property type="entry name" value="Azoreductase_type1"/>
    <property type="match status" value="1"/>
</dbReference>
<feature type="binding site" evidence="6">
    <location>
        <begin position="96"/>
        <end position="99"/>
    </location>
    <ligand>
        <name>FMN</name>
        <dbReference type="ChEBI" id="CHEBI:58210"/>
    </ligand>
</feature>
<dbReference type="InterPro" id="IPR050104">
    <property type="entry name" value="FMN-dep_NADH:Q_OxRdtase_AzoR1"/>
</dbReference>
<evidence type="ECO:0000256" key="4">
    <source>
        <dbReference type="ARBA" id="ARBA00023027"/>
    </source>
</evidence>
<name>A0A410H5M5_9GAMM</name>
<dbReference type="KEGG" id="htr:EPV75_11415"/>
<comment type="caution">
    <text evidence="6">Lacks conserved residue(s) required for the propagation of feature annotation.</text>
</comment>
<accession>A0A410H5M5</accession>
<dbReference type="GO" id="GO:0016652">
    <property type="term" value="F:oxidoreductase activity, acting on NAD(P)H as acceptor"/>
    <property type="evidence" value="ECO:0007669"/>
    <property type="project" value="UniProtKB-UniRule"/>
</dbReference>